<organism evidence="1 2">
    <name type="scientific">Fusarium albosuccineum</name>
    <dbReference type="NCBI Taxonomy" id="1237068"/>
    <lineage>
        <taxon>Eukaryota</taxon>
        <taxon>Fungi</taxon>
        <taxon>Dikarya</taxon>
        <taxon>Ascomycota</taxon>
        <taxon>Pezizomycotina</taxon>
        <taxon>Sordariomycetes</taxon>
        <taxon>Hypocreomycetidae</taxon>
        <taxon>Hypocreales</taxon>
        <taxon>Nectriaceae</taxon>
        <taxon>Fusarium</taxon>
        <taxon>Fusarium decemcellulare species complex</taxon>
    </lineage>
</organism>
<proteinExistence type="predicted"/>
<sequence length="124" mass="14109">FRSRPAAPMAIGTKPESLVIGAGETEVVRRAAKTLNIDRDNDLDDIAGNDEVIHLVIFHCLILLAKAGTDFSKTQAISEEINRLRKLKGRKERPFKEQLDEQRYRPWLLELVDLANEVMPRTED</sequence>
<protein>
    <submittedName>
        <fullName evidence="1">Uncharacterized protein</fullName>
    </submittedName>
</protein>
<feature type="non-terminal residue" evidence="1">
    <location>
        <position position="1"/>
    </location>
</feature>
<evidence type="ECO:0000313" key="2">
    <source>
        <dbReference type="Proteomes" id="UP000554235"/>
    </source>
</evidence>
<accession>A0A8H4PJ98</accession>
<dbReference type="Proteomes" id="UP000554235">
    <property type="component" value="Unassembled WGS sequence"/>
</dbReference>
<dbReference type="AlphaFoldDB" id="A0A8H4PJ98"/>
<dbReference type="EMBL" id="JAADYS010001208">
    <property type="protein sequence ID" value="KAF4464312.1"/>
    <property type="molecule type" value="Genomic_DNA"/>
</dbReference>
<reference evidence="1 2" key="1">
    <citation type="submission" date="2020-01" db="EMBL/GenBank/DDBJ databases">
        <title>Identification and distribution of gene clusters putatively required for synthesis of sphingolipid metabolism inhibitors in phylogenetically diverse species of the filamentous fungus Fusarium.</title>
        <authorList>
            <person name="Kim H.-S."/>
            <person name="Busman M."/>
            <person name="Brown D.W."/>
            <person name="Divon H."/>
            <person name="Uhlig S."/>
            <person name="Proctor R.H."/>
        </authorList>
    </citation>
    <scope>NUCLEOTIDE SEQUENCE [LARGE SCALE GENOMIC DNA]</scope>
    <source>
        <strain evidence="1 2">NRRL 20459</strain>
    </source>
</reference>
<keyword evidence="2" id="KW-1185">Reference proteome</keyword>
<feature type="non-terminal residue" evidence="1">
    <location>
        <position position="124"/>
    </location>
</feature>
<comment type="caution">
    <text evidence="1">The sequence shown here is derived from an EMBL/GenBank/DDBJ whole genome shotgun (WGS) entry which is preliminary data.</text>
</comment>
<name>A0A8H4PJ98_9HYPO</name>
<evidence type="ECO:0000313" key="1">
    <source>
        <dbReference type="EMBL" id="KAF4464312.1"/>
    </source>
</evidence>
<gene>
    <name evidence="1" type="ORF">FALBO_8850</name>
</gene>